<dbReference type="EMBL" id="HBHT01024246">
    <property type="protein sequence ID" value="CAD9975428.1"/>
    <property type="molecule type" value="Transcribed_RNA"/>
</dbReference>
<accession>A0A7S2YG56</accession>
<dbReference type="AlphaFoldDB" id="A0A7S2YG56"/>
<reference evidence="1" key="1">
    <citation type="submission" date="2021-01" db="EMBL/GenBank/DDBJ databases">
        <authorList>
            <person name="Corre E."/>
            <person name="Pelletier E."/>
            <person name="Niang G."/>
            <person name="Scheremetjew M."/>
            <person name="Finn R."/>
            <person name="Kale V."/>
            <person name="Holt S."/>
            <person name="Cochrane G."/>
            <person name="Meng A."/>
            <person name="Brown T."/>
            <person name="Cohen L."/>
        </authorList>
    </citation>
    <scope>NUCLEOTIDE SEQUENCE</scope>
    <source>
        <strain evidence="1">CCMP125</strain>
    </source>
</reference>
<protein>
    <submittedName>
        <fullName evidence="1">Uncharacterized protein</fullName>
    </submittedName>
</protein>
<proteinExistence type="predicted"/>
<gene>
    <name evidence="1" type="ORF">APAL1065_LOCUS16272</name>
</gene>
<name>A0A7S2YG56_9STRA</name>
<sequence length="129" mass="14285">MPPTLSWINSCNPPPYRRKRFIATILFLAELQTKTPHQVSAQVVRVYEQVVAGLNLNLVLALQLESQEREQVPLTTENCLGALAVSVYDHFGTLTVTKWAKPTTCDQALALLKSDDDFGEEGTLEEGGQ</sequence>
<organism evidence="1">
    <name type="scientific">Entomoneis paludosa</name>
    <dbReference type="NCBI Taxonomy" id="265537"/>
    <lineage>
        <taxon>Eukaryota</taxon>
        <taxon>Sar</taxon>
        <taxon>Stramenopiles</taxon>
        <taxon>Ochrophyta</taxon>
        <taxon>Bacillariophyta</taxon>
        <taxon>Bacillariophyceae</taxon>
        <taxon>Bacillariophycidae</taxon>
        <taxon>Entomoneidaceae</taxon>
        <taxon>Entomoneis</taxon>
    </lineage>
</organism>
<evidence type="ECO:0000313" key="1">
    <source>
        <dbReference type="EMBL" id="CAD9975428.1"/>
    </source>
</evidence>